<name>A0A4U3KV43_9BACT</name>
<reference evidence="1 2" key="1">
    <citation type="submission" date="2019-05" db="EMBL/GenBank/DDBJ databases">
        <title>Panacibacter sp. strain 17mud1-8 Genome sequencing and assembly.</title>
        <authorList>
            <person name="Chhetri G."/>
        </authorList>
    </citation>
    <scope>NUCLEOTIDE SEQUENCE [LARGE SCALE GENOMIC DNA]</scope>
    <source>
        <strain evidence="1 2">17mud1-8</strain>
    </source>
</reference>
<comment type="caution">
    <text evidence="1">The sequence shown here is derived from an EMBL/GenBank/DDBJ whole genome shotgun (WGS) entry which is preliminary data.</text>
</comment>
<evidence type="ECO:0000313" key="2">
    <source>
        <dbReference type="Proteomes" id="UP000305848"/>
    </source>
</evidence>
<accession>A0A4U3KV43</accession>
<evidence type="ECO:0008006" key="3">
    <source>
        <dbReference type="Google" id="ProtNLM"/>
    </source>
</evidence>
<proteinExistence type="predicted"/>
<dbReference type="EMBL" id="SZQL01000021">
    <property type="protein sequence ID" value="TKK65424.1"/>
    <property type="molecule type" value="Genomic_DNA"/>
</dbReference>
<sequence>MASLKATKVTKSLSKKGFIKAEGDHHYYEFWHNDVMIARTKTSHNNQDINDYLISAMSKQCIMDKNFFIAFANCTKSKDDYLELLRRKGEI</sequence>
<protein>
    <recommendedName>
        <fullName evidence="3">Type II toxin-antitoxin system HicA family toxin</fullName>
    </recommendedName>
</protein>
<organism evidence="1 2">
    <name type="scientific">Ilyomonas limi</name>
    <dbReference type="NCBI Taxonomy" id="2575867"/>
    <lineage>
        <taxon>Bacteria</taxon>
        <taxon>Pseudomonadati</taxon>
        <taxon>Bacteroidota</taxon>
        <taxon>Chitinophagia</taxon>
        <taxon>Chitinophagales</taxon>
        <taxon>Chitinophagaceae</taxon>
        <taxon>Ilyomonas</taxon>
    </lineage>
</organism>
<dbReference type="OrthoDB" id="671511at2"/>
<evidence type="ECO:0000313" key="1">
    <source>
        <dbReference type="EMBL" id="TKK65424.1"/>
    </source>
</evidence>
<dbReference type="RefSeq" id="WP_137263622.1">
    <property type="nucleotide sequence ID" value="NZ_SZQL01000021.1"/>
</dbReference>
<keyword evidence="2" id="KW-1185">Reference proteome</keyword>
<dbReference type="AlphaFoldDB" id="A0A4U3KV43"/>
<dbReference type="Proteomes" id="UP000305848">
    <property type="component" value="Unassembled WGS sequence"/>
</dbReference>
<gene>
    <name evidence="1" type="ORF">FC093_20145</name>
</gene>